<protein>
    <submittedName>
        <fullName evidence="1">Uncharacterized protein</fullName>
    </submittedName>
</protein>
<sequence>MKSFSMLSSYHLNSLASLSLSSRAGSSFIINPDTVAAHTLKTWYIANKEKVEQLCDRFLAKSIIRMVPKPEDKDITPITDVPDTPETVNIFTNNRFLQPL</sequence>
<proteinExistence type="predicted"/>
<evidence type="ECO:0000313" key="2">
    <source>
        <dbReference type="Proteomes" id="UP001062846"/>
    </source>
</evidence>
<gene>
    <name evidence="1" type="ORF">RHMOL_Rhmol11G0063900</name>
</gene>
<dbReference type="Proteomes" id="UP001062846">
    <property type="component" value="Chromosome 11"/>
</dbReference>
<accession>A0ACC0LQ82</accession>
<reference evidence="1" key="1">
    <citation type="submission" date="2022-02" db="EMBL/GenBank/DDBJ databases">
        <title>Plant Genome Project.</title>
        <authorList>
            <person name="Zhang R.-G."/>
        </authorList>
    </citation>
    <scope>NUCLEOTIDE SEQUENCE</scope>
    <source>
        <strain evidence="1">AT1</strain>
    </source>
</reference>
<dbReference type="EMBL" id="CM046398">
    <property type="protein sequence ID" value="KAI8530499.1"/>
    <property type="molecule type" value="Genomic_DNA"/>
</dbReference>
<keyword evidence="2" id="KW-1185">Reference proteome</keyword>
<evidence type="ECO:0000313" key="1">
    <source>
        <dbReference type="EMBL" id="KAI8530499.1"/>
    </source>
</evidence>
<comment type="caution">
    <text evidence="1">The sequence shown here is derived from an EMBL/GenBank/DDBJ whole genome shotgun (WGS) entry which is preliminary data.</text>
</comment>
<name>A0ACC0LQ82_RHOML</name>
<organism evidence="1 2">
    <name type="scientific">Rhododendron molle</name>
    <name type="common">Chinese azalea</name>
    <name type="synonym">Azalea mollis</name>
    <dbReference type="NCBI Taxonomy" id="49168"/>
    <lineage>
        <taxon>Eukaryota</taxon>
        <taxon>Viridiplantae</taxon>
        <taxon>Streptophyta</taxon>
        <taxon>Embryophyta</taxon>
        <taxon>Tracheophyta</taxon>
        <taxon>Spermatophyta</taxon>
        <taxon>Magnoliopsida</taxon>
        <taxon>eudicotyledons</taxon>
        <taxon>Gunneridae</taxon>
        <taxon>Pentapetalae</taxon>
        <taxon>asterids</taxon>
        <taxon>Ericales</taxon>
        <taxon>Ericaceae</taxon>
        <taxon>Ericoideae</taxon>
        <taxon>Rhodoreae</taxon>
        <taxon>Rhododendron</taxon>
    </lineage>
</organism>